<dbReference type="EMBL" id="JACYTP010000002">
    <property type="protein sequence ID" value="MBD8511968.1"/>
    <property type="molecule type" value="Genomic_DNA"/>
</dbReference>
<proteinExistence type="predicted"/>
<evidence type="ECO:0008006" key="3">
    <source>
        <dbReference type="Google" id="ProtNLM"/>
    </source>
</evidence>
<evidence type="ECO:0000313" key="1">
    <source>
        <dbReference type="EMBL" id="MBD8511968.1"/>
    </source>
</evidence>
<protein>
    <recommendedName>
        <fullName evidence="3">Outer membrane protein</fullName>
    </recommendedName>
</protein>
<reference evidence="1 2" key="1">
    <citation type="submission" date="2020-09" db="EMBL/GenBank/DDBJ databases">
        <title>Photobacterium sp. CAU 1568 isolated from sand of Sido Beach.</title>
        <authorList>
            <person name="Kim W."/>
        </authorList>
    </citation>
    <scope>NUCLEOTIDE SEQUENCE [LARGE SCALE GENOMIC DNA]</scope>
    <source>
        <strain evidence="1 2">CAU 1568</strain>
    </source>
</reference>
<gene>
    <name evidence="1" type="ORF">IFO68_04620</name>
</gene>
<dbReference type="Proteomes" id="UP000649768">
    <property type="component" value="Unassembled WGS sequence"/>
</dbReference>
<keyword evidence="2" id="KW-1185">Reference proteome</keyword>
<sequence length="260" mass="29225">MSVCFVSPATHAAWHTTTSIGGHDTWVPEADSDTPGGNLGLGLFYSNADSLAGQASIIAYYDNDSDHLDPDHDPFWTMAGGLLSQPLVNLDDSGITLGWQTGVSWLQNTVFGVEEALQAQLGIVVNYQRQADAVGLALGAGYYGLEFDDDVPETRGYSREALKRSSDALAWKLFFRRSLKNTFSWEGYWQQWRDQDNWLENQLSLAIHYPILHPVMNSLNVSVSYTRYNLTPYRVQGKAPILPWDENVLFRLYTEIPLNW</sequence>
<comment type="caution">
    <text evidence="1">The sequence shown here is derived from an EMBL/GenBank/DDBJ whole genome shotgun (WGS) entry which is preliminary data.</text>
</comment>
<organism evidence="1 2">
    <name type="scientific">Photobacterium arenosum</name>
    <dbReference type="NCBI Taxonomy" id="2774143"/>
    <lineage>
        <taxon>Bacteria</taxon>
        <taxon>Pseudomonadati</taxon>
        <taxon>Pseudomonadota</taxon>
        <taxon>Gammaproteobacteria</taxon>
        <taxon>Vibrionales</taxon>
        <taxon>Vibrionaceae</taxon>
        <taxon>Photobacterium</taxon>
    </lineage>
</organism>
<accession>A0ABR9BHC8</accession>
<name>A0ABR9BHC8_9GAMM</name>
<evidence type="ECO:0000313" key="2">
    <source>
        <dbReference type="Proteomes" id="UP000649768"/>
    </source>
</evidence>